<dbReference type="PRINTS" id="PR00344">
    <property type="entry name" value="BCTRLSENSOR"/>
</dbReference>
<dbReference type="NCBIfam" id="TIGR00229">
    <property type="entry name" value="sensory_box"/>
    <property type="match status" value="2"/>
</dbReference>
<dbReference type="GO" id="GO:0016020">
    <property type="term" value="C:membrane"/>
    <property type="evidence" value="ECO:0007669"/>
    <property type="project" value="UniProtKB-SubCell"/>
</dbReference>
<dbReference type="InterPro" id="IPR013656">
    <property type="entry name" value="PAS_4"/>
</dbReference>
<dbReference type="InterPro" id="IPR036097">
    <property type="entry name" value="HisK_dim/P_sf"/>
</dbReference>
<dbReference type="FunFam" id="3.30.565.10:FF:000006">
    <property type="entry name" value="Sensor histidine kinase WalK"/>
    <property type="match status" value="1"/>
</dbReference>
<evidence type="ECO:0000256" key="3">
    <source>
        <dbReference type="ARBA" id="ARBA00022553"/>
    </source>
</evidence>
<dbReference type="InterPro" id="IPR000014">
    <property type="entry name" value="PAS"/>
</dbReference>
<dbReference type="CDD" id="cd00130">
    <property type="entry name" value="PAS"/>
    <property type="match status" value="2"/>
</dbReference>
<evidence type="ECO:0000256" key="1">
    <source>
        <dbReference type="ARBA" id="ARBA00000085"/>
    </source>
</evidence>
<evidence type="ECO:0000256" key="6">
    <source>
        <dbReference type="ARBA" id="ARBA00023136"/>
    </source>
</evidence>
<keyword evidence="6" id="KW-0472">Membrane</keyword>
<dbReference type="SUPFAM" id="SSF55785">
    <property type="entry name" value="PYP-like sensor domain (PAS domain)"/>
    <property type="match status" value="2"/>
</dbReference>
<dbReference type="PROSITE" id="PS50113">
    <property type="entry name" value="PAC"/>
    <property type="match status" value="1"/>
</dbReference>
<dbReference type="SUPFAM" id="SSF47384">
    <property type="entry name" value="Homodimeric domain of signal transducing histidine kinase"/>
    <property type="match status" value="1"/>
</dbReference>
<evidence type="ECO:0000259" key="7">
    <source>
        <dbReference type="PROSITE" id="PS50109"/>
    </source>
</evidence>
<dbReference type="InterPro" id="IPR035965">
    <property type="entry name" value="PAS-like_dom_sf"/>
</dbReference>
<dbReference type="Gene3D" id="3.30.565.10">
    <property type="entry name" value="Histidine kinase-like ATPase, C-terminal domain"/>
    <property type="match status" value="1"/>
</dbReference>
<evidence type="ECO:0000256" key="5">
    <source>
        <dbReference type="ARBA" id="ARBA00022777"/>
    </source>
</evidence>
<keyword evidence="5 9" id="KW-0418">Kinase</keyword>
<dbReference type="PANTHER" id="PTHR42878:SF15">
    <property type="entry name" value="BACTERIOPHYTOCHROME"/>
    <property type="match status" value="1"/>
</dbReference>
<dbReference type="Pfam" id="PF13426">
    <property type="entry name" value="PAS_9"/>
    <property type="match status" value="1"/>
</dbReference>
<dbReference type="EMBL" id="BLXY01000002">
    <property type="protein sequence ID" value="GFO64042.1"/>
    <property type="molecule type" value="Genomic_DNA"/>
</dbReference>
<evidence type="ECO:0000313" key="10">
    <source>
        <dbReference type="Proteomes" id="UP000568888"/>
    </source>
</evidence>
<keyword evidence="4" id="KW-0808">Transferase</keyword>
<keyword evidence="3" id="KW-0597">Phosphoprotein</keyword>
<dbReference type="SUPFAM" id="SSF55874">
    <property type="entry name" value="ATPase domain of HSP90 chaperone/DNA topoisomerase II/histidine kinase"/>
    <property type="match status" value="1"/>
</dbReference>
<dbReference type="GO" id="GO:0000155">
    <property type="term" value="F:phosphorelay sensor kinase activity"/>
    <property type="evidence" value="ECO:0007669"/>
    <property type="project" value="InterPro"/>
</dbReference>
<proteinExistence type="predicted"/>
<dbReference type="Gene3D" id="3.30.450.20">
    <property type="entry name" value="PAS domain"/>
    <property type="match status" value="2"/>
</dbReference>
<dbReference type="InterPro" id="IPR000700">
    <property type="entry name" value="PAS-assoc_C"/>
</dbReference>
<accession>A0A6V8MVD4</accession>
<dbReference type="GO" id="GO:0000156">
    <property type="term" value="F:phosphorelay response regulator activity"/>
    <property type="evidence" value="ECO:0007669"/>
    <property type="project" value="TreeGrafter"/>
</dbReference>
<dbReference type="InterPro" id="IPR036890">
    <property type="entry name" value="HATPase_C_sf"/>
</dbReference>
<dbReference type="InterPro" id="IPR005467">
    <property type="entry name" value="His_kinase_dom"/>
</dbReference>
<dbReference type="InterPro" id="IPR050351">
    <property type="entry name" value="BphY/WalK/GraS-like"/>
</dbReference>
<dbReference type="Gene3D" id="1.10.287.130">
    <property type="match status" value="1"/>
</dbReference>
<dbReference type="InterPro" id="IPR003594">
    <property type="entry name" value="HATPase_dom"/>
</dbReference>
<dbReference type="InterPro" id="IPR003661">
    <property type="entry name" value="HisK_dim/P_dom"/>
</dbReference>
<comment type="catalytic activity">
    <reaction evidence="1">
        <text>ATP + protein L-histidine = ADP + protein N-phospho-L-histidine.</text>
        <dbReference type="EC" id="2.7.13.3"/>
    </reaction>
</comment>
<evidence type="ECO:0000313" key="9">
    <source>
        <dbReference type="EMBL" id="GFO64042.1"/>
    </source>
</evidence>
<reference evidence="10" key="1">
    <citation type="submission" date="2020-06" db="EMBL/GenBank/DDBJ databases">
        <title>Draft genomic sequecing of Geomonas sp. Red736.</title>
        <authorList>
            <person name="Itoh H."/>
            <person name="Xu Z.X."/>
            <person name="Ushijima N."/>
            <person name="Masuda Y."/>
            <person name="Shiratori Y."/>
            <person name="Senoo K."/>
        </authorList>
    </citation>
    <scope>NUCLEOTIDE SEQUENCE [LARGE SCALE GENOMIC DNA]</scope>
    <source>
        <strain evidence="10">Red736</strain>
    </source>
</reference>
<evidence type="ECO:0000256" key="4">
    <source>
        <dbReference type="ARBA" id="ARBA00022679"/>
    </source>
</evidence>
<feature type="domain" description="PAC" evidence="8">
    <location>
        <begin position="160"/>
        <end position="213"/>
    </location>
</feature>
<feature type="domain" description="Histidine kinase" evidence="7">
    <location>
        <begin position="356"/>
        <end position="570"/>
    </location>
</feature>
<organism evidence="9 10">
    <name type="scientific">Geomonas paludis</name>
    <dbReference type="NCBI Taxonomy" id="2740185"/>
    <lineage>
        <taxon>Bacteria</taxon>
        <taxon>Pseudomonadati</taxon>
        <taxon>Thermodesulfobacteriota</taxon>
        <taxon>Desulfuromonadia</taxon>
        <taxon>Geobacterales</taxon>
        <taxon>Geobacteraceae</taxon>
        <taxon>Geomonas</taxon>
    </lineage>
</organism>
<dbReference type="SMART" id="SM00387">
    <property type="entry name" value="HATPase_c"/>
    <property type="match status" value="1"/>
</dbReference>
<evidence type="ECO:0000259" key="8">
    <source>
        <dbReference type="PROSITE" id="PS50113"/>
    </source>
</evidence>
<dbReference type="InterPro" id="IPR004358">
    <property type="entry name" value="Sig_transdc_His_kin-like_C"/>
</dbReference>
<dbReference type="PROSITE" id="PS50109">
    <property type="entry name" value="HIS_KIN"/>
    <property type="match status" value="1"/>
</dbReference>
<dbReference type="RefSeq" id="WP_183346851.1">
    <property type="nucleotide sequence ID" value="NZ_BLXY01000002.1"/>
</dbReference>
<sequence>MLSRIKKDRRYSLITGSALILASWLVDSFLDAVVFSEGTFLEQLLHPKVQELTYRLQTIFFLLVFMACACRKSTKMQETTSALEDSLAKLALEKSRTEAILASVPDAVTVQDRDFRILYQNPQARQFKGERVGEHCYSAYHDRDDVCPGCAVDDCFKDGQPHRQEVTHVIDGQTRHIESAAAPLVDATGAVTAAIELVRDVTERKNRENMLKKQFAAMEASMDGIALLTPAGDYLYLNRAHAEIYGYPSQQELFGQSWKKLYTDEERLRLEPLVFGAFEKGHGWRGEATGLKKDGTLFPQEISLSLLEDGGIICVVRDISERRASEQEIRTLNASLRQQTLDLQATNRELEAFSYSLSHDLRTPLTTVYAAGQALADMYRDLLDETGHCLVDAIHTGCENMEQFIEAMLVLFRVTRTELSCEEVDLGRVADDIIAELRMYDLQRSLDWRNQAGMTAWCDPHLARVLLQNLLGNAWKYTSRNEHTMIEFGQRLCDDKYEFFVRDNGIGFETSDAEKIFKPFQRLRPSSDFPGTGVGLATVFRIVDRHGGTVRAEGEPGKGASFYFTLQGPQHHI</sequence>
<dbReference type="Pfam" id="PF00512">
    <property type="entry name" value="HisKA"/>
    <property type="match status" value="1"/>
</dbReference>
<protein>
    <recommendedName>
        <fullName evidence="2">histidine kinase</fullName>
        <ecNumber evidence="2">2.7.13.3</ecNumber>
    </recommendedName>
</protein>
<evidence type="ECO:0000256" key="2">
    <source>
        <dbReference type="ARBA" id="ARBA00012438"/>
    </source>
</evidence>
<comment type="caution">
    <text evidence="9">The sequence shown here is derived from an EMBL/GenBank/DDBJ whole genome shotgun (WGS) entry which is preliminary data.</text>
</comment>
<dbReference type="GO" id="GO:0030295">
    <property type="term" value="F:protein kinase activator activity"/>
    <property type="evidence" value="ECO:0007669"/>
    <property type="project" value="TreeGrafter"/>
</dbReference>
<dbReference type="SMART" id="SM00091">
    <property type="entry name" value="PAS"/>
    <property type="match status" value="2"/>
</dbReference>
<dbReference type="PANTHER" id="PTHR42878">
    <property type="entry name" value="TWO-COMPONENT HISTIDINE KINASE"/>
    <property type="match status" value="1"/>
</dbReference>
<dbReference type="Proteomes" id="UP000568888">
    <property type="component" value="Unassembled WGS sequence"/>
</dbReference>
<dbReference type="CDD" id="cd00082">
    <property type="entry name" value="HisKA"/>
    <property type="match status" value="1"/>
</dbReference>
<dbReference type="Pfam" id="PF08448">
    <property type="entry name" value="PAS_4"/>
    <property type="match status" value="1"/>
</dbReference>
<dbReference type="Pfam" id="PF02518">
    <property type="entry name" value="HATPase_c"/>
    <property type="match status" value="1"/>
</dbReference>
<dbReference type="SMART" id="SM00388">
    <property type="entry name" value="HisKA"/>
    <property type="match status" value="1"/>
</dbReference>
<name>A0A6V8MVD4_9BACT</name>
<dbReference type="AlphaFoldDB" id="A0A6V8MVD4"/>
<gene>
    <name evidence="9" type="ORF">GMPD_19610</name>
</gene>
<dbReference type="GO" id="GO:0007234">
    <property type="term" value="P:osmosensory signaling via phosphorelay pathway"/>
    <property type="evidence" value="ECO:0007669"/>
    <property type="project" value="TreeGrafter"/>
</dbReference>
<dbReference type="EC" id="2.7.13.3" evidence="2"/>